<dbReference type="Proteomes" id="UP000751190">
    <property type="component" value="Unassembled WGS sequence"/>
</dbReference>
<evidence type="ECO:0000259" key="2">
    <source>
        <dbReference type="Pfam" id="PF00350"/>
    </source>
</evidence>
<evidence type="ECO:0000313" key="4">
    <source>
        <dbReference type="Proteomes" id="UP000751190"/>
    </source>
</evidence>
<protein>
    <recommendedName>
        <fullName evidence="2">Dynamin N-terminal domain-containing protein</fullName>
    </recommendedName>
</protein>
<keyword evidence="4" id="KW-1185">Reference proteome</keyword>
<dbReference type="OrthoDB" id="3598281at2759"/>
<dbReference type="PANTHER" id="PTHR36681:SF3">
    <property type="entry name" value="NUCLEAR GTPASE, GERMINAL CENTER-ASSOCIATED, TANDEM DUPLICATE 3"/>
    <property type="match status" value="1"/>
</dbReference>
<feature type="domain" description="Dynamin N-terminal" evidence="2">
    <location>
        <begin position="246"/>
        <end position="292"/>
    </location>
</feature>
<dbReference type="InterPro" id="IPR027417">
    <property type="entry name" value="P-loop_NTPase"/>
</dbReference>
<dbReference type="Pfam" id="PF00350">
    <property type="entry name" value="Dynamin_N"/>
    <property type="match status" value="1"/>
</dbReference>
<evidence type="ECO:0000313" key="3">
    <source>
        <dbReference type="EMBL" id="KAG8465899.1"/>
    </source>
</evidence>
<organism evidence="3 4">
    <name type="scientific">Diacronema lutheri</name>
    <name type="common">Unicellular marine alga</name>
    <name type="synonym">Monochrysis lutheri</name>
    <dbReference type="NCBI Taxonomy" id="2081491"/>
    <lineage>
        <taxon>Eukaryota</taxon>
        <taxon>Haptista</taxon>
        <taxon>Haptophyta</taxon>
        <taxon>Pavlovophyceae</taxon>
        <taxon>Pavlovales</taxon>
        <taxon>Pavlovaceae</taxon>
        <taxon>Diacronema</taxon>
    </lineage>
</organism>
<gene>
    <name evidence="3" type="ORF">KFE25_005469</name>
</gene>
<dbReference type="Gene3D" id="3.40.50.300">
    <property type="entry name" value="P-loop containing nucleotide triphosphate hydrolases"/>
    <property type="match status" value="1"/>
</dbReference>
<reference evidence="3" key="1">
    <citation type="submission" date="2021-05" db="EMBL/GenBank/DDBJ databases">
        <title>The genome of the haptophyte Pavlova lutheri (Diacronema luteri, Pavlovales) - a model for lipid biosynthesis in eukaryotic algae.</title>
        <authorList>
            <person name="Hulatt C.J."/>
            <person name="Posewitz M.C."/>
        </authorList>
    </citation>
    <scope>NUCLEOTIDE SEQUENCE</scope>
    <source>
        <strain evidence="3">NIVA-4/92</strain>
    </source>
</reference>
<dbReference type="AlphaFoldDB" id="A0A8J5XM82"/>
<comment type="caution">
    <text evidence="3">The sequence shown here is derived from an EMBL/GenBank/DDBJ whole genome shotgun (WGS) entry which is preliminary data.</text>
</comment>
<sequence>MEPKRALELAAVVEIGPPPKREKLDALPVLALDADVSATAAWIEEVSGAGGPELASSARAAGVDARRLAQVREKEELKQLLGGKVGPRVRLFEGLARLRAARAAHAGGESGGGGAQCATSGGLAGENDTRDAGAGADAAAAEALGGTRSSARLSAASKPARLPRASASMYAHLDADGDAEVGAEADALGRCKWVAKKLTSEFFGGGGAAPYRLAQPPAWAPLAVVTLRRKELAELEAKLVLPSCSIVIVGNTGAGKSTLVNALVGERDALPVSGVRACTACIIEILYESVDDADQRARLSSAPPAAGLAGLAARSGDHGGGDYGGAYSDDGECDLEMDDGADGIGLDLGGGPRAGATTAAAPSLYFGEVHFIAQAEWLTELDTLLDDLTDGDGRMILHAAEDRVTQYKSWCKELHQELTVDR</sequence>
<proteinExistence type="predicted"/>
<dbReference type="EMBL" id="JAGTXO010000009">
    <property type="protein sequence ID" value="KAG8465899.1"/>
    <property type="molecule type" value="Genomic_DNA"/>
</dbReference>
<accession>A0A8J5XM82</accession>
<dbReference type="PANTHER" id="PTHR36681">
    <property type="entry name" value="NUCLEAR GTPASE, GERMINAL CENTER-ASSOCIATED, TANDEM DUPLICATE 3"/>
    <property type="match status" value="1"/>
</dbReference>
<dbReference type="SUPFAM" id="SSF52540">
    <property type="entry name" value="P-loop containing nucleoside triphosphate hydrolases"/>
    <property type="match status" value="1"/>
</dbReference>
<dbReference type="InterPro" id="IPR045063">
    <property type="entry name" value="Dynamin_N"/>
</dbReference>
<evidence type="ECO:0000256" key="1">
    <source>
        <dbReference type="SAM" id="MobiDB-lite"/>
    </source>
</evidence>
<name>A0A8J5XM82_DIALT</name>
<feature type="region of interest" description="Disordered" evidence="1">
    <location>
        <begin position="105"/>
        <end position="136"/>
    </location>
</feature>